<dbReference type="EMBL" id="PDCK01000039">
    <property type="protein sequence ID" value="PRQ55365.1"/>
    <property type="molecule type" value="Genomic_DNA"/>
</dbReference>
<accession>A0A2P6S9L6</accession>
<gene>
    <name evidence="1" type="ORF">RchiOBHm_Chr1g0323781</name>
</gene>
<dbReference type="Proteomes" id="UP000238479">
    <property type="component" value="Chromosome 1"/>
</dbReference>
<evidence type="ECO:0000313" key="1">
    <source>
        <dbReference type="EMBL" id="PRQ55365.1"/>
    </source>
</evidence>
<dbReference type="AlphaFoldDB" id="A0A2P6S9L6"/>
<organism evidence="1 2">
    <name type="scientific">Rosa chinensis</name>
    <name type="common">China rose</name>
    <dbReference type="NCBI Taxonomy" id="74649"/>
    <lineage>
        <taxon>Eukaryota</taxon>
        <taxon>Viridiplantae</taxon>
        <taxon>Streptophyta</taxon>
        <taxon>Embryophyta</taxon>
        <taxon>Tracheophyta</taxon>
        <taxon>Spermatophyta</taxon>
        <taxon>Magnoliopsida</taxon>
        <taxon>eudicotyledons</taxon>
        <taxon>Gunneridae</taxon>
        <taxon>Pentapetalae</taxon>
        <taxon>rosids</taxon>
        <taxon>fabids</taxon>
        <taxon>Rosales</taxon>
        <taxon>Rosaceae</taxon>
        <taxon>Rosoideae</taxon>
        <taxon>Rosoideae incertae sedis</taxon>
        <taxon>Rosa</taxon>
    </lineage>
</organism>
<reference evidence="1 2" key="1">
    <citation type="journal article" date="2018" name="Nat. Genet.">
        <title>The Rosa genome provides new insights in the design of modern roses.</title>
        <authorList>
            <person name="Bendahmane M."/>
        </authorList>
    </citation>
    <scope>NUCLEOTIDE SEQUENCE [LARGE SCALE GENOMIC DNA]</scope>
    <source>
        <strain evidence="2">cv. Old Blush</strain>
    </source>
</reference>
<evidence type="ECO:0000313" key="2">
    <source>
        <dbReference type="Proteomes" id="UP000238479"/>
    </source>
</evidence>
<keyword evidence="2" id="KW-1185">Reference proteome</keyword>
<proteinExistence type="predicted"/>
<comment type="caution">
    <text evidence="1">The sequence shown here is derived from an EMBL/GenBank/DDBJ whole genome shotgun (WGS) entry which is preliminary data.</text>
</comment>
<protein>
    <submittedName>
        <fullName evidence="1">Uncharacterized protein</fullName>
    </submittedName>
</protein>
<dbReference type="Gramene" id="PRQ55365">
    <property type="protein sequence ID" value="PRQ55365"/>
    <property type="gene ID" value="RchiOBHm_Chr1g0323781"/>
</dbReference>
<sequence length="43" mass="5065">MKPGKLRECELDTQEDLLFIIRSQFRVVAHFIIIFCTKQNLLG</sequence>
<name>A0A2P6S9L6_ROSCH</name>